<evidence type="ECO:0000256" key="6">
    <source>
        <dbReference type="ARBA" id="ARBA00023136"/>
    </source>
</evidence>
<name>A0A1V5SFJ5_9BACT</name>
<dbReference type="NCBIfam" id="TIGR03025">
    <property type="entry name" value="EPS_sugtrans"/>
    <property type="match status" value="1"/>
</dbReference>
<evidence type="ECO:0000256" key="5">
    <source>
        <dbReference type="ARBA" id="ARBA00022989"/>
    </source>
</evidence>
<reference evidence="9" key="1">
    <citation type="submission" date="2017-02" db="EMBL/GenBank/DDBJ databases">
        <title>Delving into the versatile metabolic prowess of the omnipresent phylum Bacteroidetes.</title>
        <authorList>
            <person name="Nobu M.K."/>
            <person name="Mei R."/>
            <person name="Narihiro T."/>
            <person name="Kuroda K."/>
            <person name="Liu W.-T."/>
        </authorList>
    </citation>
    <scope>NUCLEOTIDE SEQUENCE</scope>
    <source>
        <strain evidence="9">ADurb.Bin280</strain>
    </source>
</reference>
<keyword evidence="5 7" id="KW-1133">Transmembrane helix</keyword>
<evidence type="ECO:0000256" key="1">
    <source>
        <dbReference type="ARBA" id="ARBA00004141"/>
    </source>
</evidence>
<dbReference type="Pfam" id="PF13727">
    <property type="entry name" value="CoA_binding_3"/>
    <property type="match status" value="1"/>
</dbReference>
<dbReference type="AlphaFoldDB" id="A0A1V5SFJ5"/>
<evidence type="ECO:0000256" key="4">
    <source>
        <dbReference type="ARBA" id="ARBA00022692"/>
    </source>
</evidence>
<proteinExistence type="inferred from homology"/>
<accession>A0A1V5SFJ5</accession>
<comment type="similarity">
    <text evidence="2">Belongs to the bacterial sugar transferase family.</text>
</comment>
<dbReference type="GO" id="GO:0016020">
    <property type="term" value="C:membrane"/>
    <property type="evidence" value="ECO:0007669"/>
    <property type="project" value="UniProtKB-SubCell"/>
</dbReference>
<dbReference type="InterPro" id="IPR003362">
    <property type="entry name" value="Bact_transf"/>
</dbReference>
<sequence>MKKAEQILTIITLPIDLLMVLASFVIAYYARANSIPLPVVYIWPFQQYFTLALMLLPVYAIAFAFAGLYGSQRNRMKEIGQIIAGASLGAMAVVLWVFINRSDFFSRIIVFYIWILSIVGVGLGRTIINFIKSNLYIFGVKKKKLALVGPSSQTIKHIIAQVRNRKNLGYDLVGLITDDDASDEKKLGKIADLPEIISNKKLDEVIVVDTALSNQKLFEIMQTCQEAGVVFKAVPAHAQVGARTLQFDAFAGIPIIEFMGTPLDSWGFALKRLIDIIGSSIALIILSPLIAIIAILIKIDSKGPVIYKNIRTGNKGEFKTLKFRTMFIDLCTGSEYGGSRAEEIEDKLIEEKNIKTGSAVYKIAEDPRVTKVGAFLRKTSLDELPQFVNVLIGNMSLVGPRPHQPKEVKNYSKEQRKLLLIKPGITGLAQISGRSDLTFDEEARLDIFYLENWSIWFDFYIMLKTFSTIIKGKGSY</sequence>
<gene>
    <name evidence="9" type="primary">wcaJ</name>
    <name evidence="9" type="ORF">BWY43_00067</name>
</gene>
<dbReference type="InterPro" id="IPR017475">
    <property type="entry name" value="EPS_sugar_tfrase"/>
</dbReference>
<keyword evidence="3 9" id="KW-0808">Transferase</keyword>
<feature type="transmembrane region" description="Helical" evidence="7">
    <location>
        <begin position="82"/>
        <end position="99"/>
    </location>
</feature>
<evidence type="ECO:0000313" key="9">
    <source>
        <dbReference type="EMBL" id="OQA53296.1"/>
    </source>
</evidence>
<evidence type="ECO:0000256" key="7">
    <source>
        <dbReference type="SAM" id="Phobius"/>
    </source>
</evidence>
<dbReference type="Gene3D" id="3.40.50.720">
    <property type="entry name" value="NAD(P)-binding Rossmann-like Domain"/>
    <property type="match status" value="1"/>
</dbReference>
<dbReference type="EC" id="2.7.8.31" evidence="9"/>
<dbReference type="Proteomes" id="UP000485367">
    <property type="component" value="Unassembled WGS sequence"/>
</dbReference>
<evidence type="ECO:0000256" key="2">
    <source>
        <dbReference type="ARBA" id="ARBA00006464"/>
    </source>
</evidence>
<dbReference type="PANTHER" id="PTHR30576:SF20">
    <property type="entry name" value="QUINOVOSAMINEPHOSPHOTRANSFERAE-RELATED"/>
    <property type="match status" value="1"/>
</dbReference>
<comment type="subcellular location">
    <subcellularLocation>
        <location evidence="1">Membrane</location>
        <topology evidence="1">Multi-pass membrane protein</topology>
    </subcellularLocation>
</comment>
<organism evidence="9">
    <name type="scientific">candidate division WS2 bacterium ADurb.Bin280</name>
    <dbReference type="NCBI Taxonomy" id="1852829"/>
    <lineage>
        <taxon>Bacteria</taxon>
        <taxon>candidate division WS2</taxon>
    </lineage>
</organism>
<keyword evidence="6 7" id="KW-0472">Membrane</keyword>
<dbReference type="GO" id="GO:0089702">
    <property type="term" value="F:undecaprenyl-phosphate glucose phosphotransferase activity"/>
    <property type="evidence" value="ECO:0007669"/>
    <property type="project" value="UniProtKB-EC"/>
</dbReference>
<comment type="caution">
    <text evidence="9">The sequence shown here is derived from an EMBL/GenBank/DDBJ whole genome shotgun (WGS) entry which is preliminary data.</text>
</comment>
<feature type="transmembrane region" description="Helical" evidence="7">
    <location>
        <begin position="7"/>
        <end position="29"/>
    </location>
</feature>
<protein>
    <submittedName>
        <fullName evidence="9">UDP-glucose:undecaprenyl-phosphate glucose-1-phosphate transferase</fullName>
        <ecNumber evidence="9">2.7.8.31</ecNumber>
    </submittedName>
</protein>
<feature type="transmembrane region" description="Helical" evidence="7">
    <location>
        <begin position="105"/>
        <end position="128"/>
    </location>
</feature>
<feature type="transmembrane region" description="Helical" evidence="7">
    <location>
        <begin position="49"/>
        <end position="70"/>
    </location>
</feature>
<evidence type="ECO:0000256" key="3">
    <source>
        <dbReference type="ARBA" id="ARBA00022679"/>
    </source>
</evidence>
<feature type="domain" description="Bacterial sugar transferase" evidence="8">
    <location>
        <begin position="271"/>
        <end position="470"/>
    </location>
</feature>
<dbReference type="Pfam" id="PF02397">
    <property type="entry name" value="Bac_transf"/>
    <property type="match status" value="1"/>
</dbReference>
<keyword evidence="4 7" id="KW-0812">Transmembrane</keyword>
<feature type="transmembrane region" description="Helical" evidence="7">
    <location>
        <begin position="273"/>
        <end position="297"/>
    </location>
</feature>
<evidence type="ECO:0000259" key="8">
    <source>
        <dbReference type="Pfam" id="PF02397"/>
    </source>
</evidence>
<dbReference type="EMBL" id="MWBO01000006">
    <property type="protein sequence ID" value="OQA53296.1"/>
    <property type="molecule type" value="Genomic_DNA"/>
</dbReference>
<dbReference type="PANTHER" id="PTHR30576">
    <property type="entry name" value="COLANIC BIOSYNTHESIS UDP-GLUCOSE LIPID CARRIER TRANSFERASE"/>
    <property type="match status" value="1"/>
</dbReference>